<dbReference type="Gene3D" id="3.40.50.970">
    <property type="match status" value="2"/>
</dbReference>
<accession>A0ABS1K1V2</accession>
<dbReference type="Pfam" id="PF02775">
    <property type="entry name" value="TPP_enzyme_C"/>
    <property type="match status" value="1"/>
</dbReference>
<gene>
    <name evidence="7" type="primary">gcl</name>
    <name evidence="7" type="ORF">JJE72_09035</name>
</gene>
<dbReference type="EMBL" id="JAERRC010000022">
    <property type="protein sequence ID" value="MBL0705649.1"/>
    <property type="molecule type" value="Genomic_DNA"/>
</dbReference>
<evidence type="ECO:0000259" key="6">
    <source>
        <dbReference type="Pfam" id="PF02776"/>
    </source>
</evidence>
<evidence type="ECO:0000259" key="5">
    <source>
        <dbReference type="Pfam" id="PF02775"/>
    </source>
</evidence>
<dbReference type="InterPro" id="IPR012001">
    <property type="entry name" value="Thiamin_PyroP_enz_TPP-bd_dom"/>
</dbReference>
<protein>
    <submittedName>
        <fullName evidence="7">Glyoxylate carboligase</fullName>
        <ecNumber evidence="7">4.1.1.47</ecNumber>
    </submittedName>
</protein>
<dbReference type="InterPro" id="IPR029035">
    <property type="entry name" value="DHS-like_NAD/FAD-binding_dom"/>
</dbReference>
<dbReference type="Pfam" id="PF02776">
    <property type="entry name" value="TPP_enzyme_N"/>
    <property type="match status" value="1"/>
</dbReference>
<evidence type="ECO:0000256" key="1">
    <source>
        <dbReference type="ARBA" id="ARBA00007812"/>
    </source>
</evidence>
<dbReference type="InterPro" id="IPR029061">
    <property type="entry name" value="THDP-binding"/>
</dbReference>
<name>A0ABS1K1V2_9MICC</name>
<feature type="domain" description="Thiamine pyrophosphate enzyme central" evidence="4">
    <location>
        <begin position="194"/>
        <end position="329"/>
    </location>
</feature>
<evidence type="ECO:0000256" key="3">
    <source>
        <dbReference type="RuleBase" id="RU362132"/>
    </source>
</evidence>
<dbReference type="CDD" id="cd07035">
    <property type="entry name" value="TPP_PYR_POX_like"/>
    <property type="match status" value="1"/>
</dbReference>
<keyword evidence="2 3" id="KW-0786">Thiamine pyrophosphate</keyword>
<dbReference type="InterPro" id="IPR011766">
    <property type="entry name" value="TPP_enzyme_TPP-bd"/>
</dbReference>
<feature type="domain" description="Thiamine pyrophosphate enzyme TPP-binding" evidence="5">
    <location>
        <begin position="393"/>
        <end position="559"/>
    </location>
</feature>
<dbReference type="Pfam" id="PF00205">
    <property type="entry name" value="TPP_enzyme_M"/>
    <property type="match status" value="1"/>
</dbReference>
<evidence type="ECO:0000259" key="4">
    <source>
        <dbReference type="Pfam" id="PF00205"/>
    </source>
</evidence>
<feature type="domain" description="Thiamine pyrophosphate enzyme N-terminal TPP-binding" evidence="6">
    <location>
        <begin position="4"/>
        <end position="121"/>
    </location>
</feature>
<keyword evidence="8" id="KW-1185">Reference proteome</keyword>
<evidence type="ECO:0000313" key="7">
    <source>
        <dbReference type="EMBL" id="MBL0705649.1"/>
    </source>
</evidence>
<dbReference type="SUPFAM" id="SSF52467">
    <property type="entry name" value="DHS-like NAD/FAD-binding domain"/>
    <property type="match status" value="1"/>
</dbReference>
<dbReference type="NCBIfam" id="TIGR01504">
    <property type="entry name" value="glyox_carbo_lig"/>
    <property type="match status" value="1"/>
</dbReference>
<dbReference type="RefSeq" id="WP_189693958.1">
    <property type="nucleotide sequence ID" value="NZ_BNCM01000007.1"/>
</dbReference>
<dbReference type="EC" id="4.1.1.47" evidence="7"/>
<comment type="similarity">
    <text evidence="1 3">Belongs to the TPP enzyme family.</text>
</comment>
<dbReference type="InterPro" id="IPR012000">
    <property type="entry name" value="Thiamin_PyroP_enz_cen_dom"/>
</dbReference>
<comment type="caution">
    <text evidence="7">The sequence shown here is derived from an EMBL/GenBank/DDBJ whole genome shotgun (WGS) entry which is preliminary data.</text>
</comment>
<organism evidence="7 8">
    <name type="scientific">Sinomonas cellulolyticus</name>
    <dbReference type="NCBI Taxonomy" id="2801916"/>
    <lineage>
        <taxon>Bacteria</taxon>
        <taxon>Bacillati</taxon>
        <taxon>Actinomycetota</taxon>
        <taxon>Actinomycetes</taxon>
        <taxon>Micrococcales</taxon>
        <taxon>Micrococcaceae</taxon>
        <taxon>Sinomonas</taxon>
    </lineage>
</organism>
<dbReference type="GO" id="GO:0009028">
    <property type="term" value="F:tartronate-semialdehyde synthase activity"/>
    <property type="evidence" value="ECO:0007669"/>
    <property type="project" value="UniProtKB-EC"/>
</dbReference>
<dbReference type="InterPro" id="IPR006397">
    <property type="entry name" value="Glyox_carbo_lig"/>
</dbReference>
<evidence type="ECO:0000256" key="2">
    <source>
        <dbReference type="ARBA" id="ARBA00023052"/>
    </source>
</evidence>
<dbReference type="PANTHER" id="PTHR18968">
    <property type="entry name" value="THIAMINE PYROPHOSPHATE ENZYMES"/>
    <property type="match status" value="1"/>
</dbReference>
<reference evidence="7 8" key="1">
    <citation type="submission" date="2021-01" db="EMBL/GenBank/DDBJ databases">
        <title>Genome public.</title>
        <authorList>
            <person name="Liu C."/>
            <person name="Sun Q."/>
        </authorList>
    </citation>
    <scope>NUCLEOTIDE SEQUENCE [LARGE SCALE GENOMIC DNA]</scope>
    <source>
        <strain evidence="7 8">JC656</strain>
    </source>
</reference>
<dbReference type="Proteomes" id="UP000639051">
    <property type="component" value="Unassembled WGS sequence"/>
</dbReference>
<dbReference type="PANTHER" id="PTHR18968:SF14">
    <property type="entry name" value="GLYOXYLATE CARBOLIGASE"/>
    <property type="match status" value="1"/>
</dbReference>
<dbReference type="Gene3D" id="3.40.50.1220">
    <property type="entry name" value="TPP-binding domain"/>
    <property type="match status" value="1"/>
</dbReference>
<dbReference type="SUPFAM" id="SSF52518">
    <property type="entry name" value="Thiamin diphosphate-binding fold (THDP-binding)"/>
    <property type="match status" value="2"/>
</dbReference>
<evidence type="ECO:0000313" key="8">
    <source>
        <dbReference type="Proteomes" id="UP000639051"/>
    </source>
</evidence>
<dbReference type="NCBIfam" id="NF008431">
    <property type="entry name" value="PRK11269.1"/>
    <property type="match status" value="1"/>
</dbReference>
<proteinExistence type="inferred from homology"/>
<sequence length="602" mass="64642">MAKMRTVDAIVAILEKEGATETFGLPGAAINPLYAAMKAHGGIRHTLARHVEGASHMADGYSRAKAGNIGVCLGTSGPAGTDMITGLYAAQADSIPMLCFTGQAPVAKLHKEDFQAVDIESIAKPLTKMAMTVLEPGQVPGAVQKAFQLMRTGRPGPVLLDLPFDVQMAQIEFDIDAYEPLPVEKPRATRKQAEKALDMLTAAEKPLIVAGGGIINADAAPQLVELAETLNVPVVPTLMGWGTIPDDHRLMAGMVGLQTAHKYGNATFLESDFVIGIGNRWANRHTGSVDKYTADRTFVHVDVEPTQIGRVFSPDFGIVSDAGAFLDAILEVARERKAAGTLPDYSAWADSARERRGRMQRKTHYDNVPLKPFRVYEEMNRAFGPETTYVTTIGLSQIAGAQLLHVFGPRKWINAGQAGPLGWTGPAALGVVRGKPGETVVALSGDYDFQFMIEELAVGAQHQLPYIHVVVNNSYLGLIRQSQRGFEMDFEVSLAFENINAEPGSGSSIAAGYGVDHVKVAEGLGCKAIRVEHPEDLGPAFEKARALMAEYKVPVVVECILERVTNIAMGTELDNVTEFEELAQRREDAPTAIVAMAAGSGS</sequence>
<keyword evidence="7" id="KW-0456">Lyase</keyword>
<dbReference type="InterPro" id="IPR045229">
    <property type="entry name" value="TPP_enz"/>
</dbReference>